<name>A0A067R9Y6_ZOONE</name>
<proteinExistence type="predicted"/>
<keyword evidence="2" id="KW-1185">Reference proteome</keyword>
<dbReference type="OMA" id="MKERDRW"/>
<reference evidence="1 2" key="1">
    <citation type="journal article" date="2014" name="Nat. Commun.">
        <title>Molecular traces of alternative social organization in a termite genome.</title>
        <authorList>
            <person name="Terrapon N."/>
            <person name="Li C."/>
            <person name="Robertson H.M."/>
            <person name="Ji L."/>
            <person name="Meng X."/>
            <person name="Booth W."/>
            <person name="Chen Z."/>
            <person name="Childers C.P."/>
            <person name="Glastad K.M."/>
            <person name="Gokhale K."/>
            <person name="Gowin J."/>
            <person name="Gronenberg W."/>
            <person name="Hermansen R.A."/>
            <person name="Hu H."/>
            <person name="Hunt B.G."/>
            <person name="Huylmans A.K."/>
            <person name="Khalil S.M."/>
            <person name="Mitchell R.D."/>
            <person name="Munoz-Torres M.C."/>
            <person name="Mustard J.A."/>
            <person name="Pan H."/>
            <person name="Reese J.T."/>
            <person name="Scharf M.E."/>
            <person name="Sun F."/>
            <person name="Vogel H."/>
            <person name="Xiao J."/>
            <person name="Yang W."/>
            <person name="Yang Z."/>
            <person name="Yang Z."/>
            <person name="Zhou J."/>
            <person name="Zhu J."/>
            <person name="Brent C.S."/>
            <person name="Elsik C.G."/>
            <person name="Goodisman M.A."/>
            <person name="Liberles D.A."/>
            <person name="Roe R.M."/>
            <person name="Vargo E.L."/>
            <person name="Vilcinskas A."/>
            <person name="Wang J."/>
            <person name="Bornberg-Bauer E."/>
            <person name="Korb J."/>
            <person name="Zhang G."/>
            <person name="Liebig J."/>
        </authorList>
    </citation>
    <scope>NUCLEOTIDE SEQUENCE [LARGE SCALE GENOMIC DNA]</scope>
    <source>
        <tissue evidence="1">Whole organism</tissue>
    </source>
</reference>
<dbReference type="eggNOG" id="KOG1121">
    <property type="taxonomic scope" value="Eukaryota"/>
</dbReference>
<evidence type="ECO:0000313" key="1">
    <source>
        <dbReference type="EMBL" id="KDR20402.1"/>
    </source>
</evidence>
<sequence>MQIPNVLRIIENIRTIVSHFKSNNANEKLITYQQNNTGRQALKLIHDIPTRNSTYAMLELFALLEESLKATIALIDKHLPVLSSEDWKIIRELIQVLKPFQSLTKTMSGEKYATASLINLLEIDLKNVCNILLKKSFCKEVQQVIQCYLTSIQERFRSLEQSTTLMVCTIIDPRFKMLAFSDKQISENAKEKVITLVASSQP</sequence>
<accession>A0A067R9Y6</accession>
<protein>
    <submittedName>
        <fullName evidence="1">Zinc finger BED domain-containing protein 1</fullName>
    </submittedName>
</protein>
<dbReference type="PANTHER" id="PTHR23272">
    <property type="entry name" value="BED FINGER-RELATED"/>
    <property type="match status" value="1"/>
</dbReference>
<organism evidence="1 2">
    <name type="scientific">Zootermopsis nevadensis</name>
    <name type="common">Dampwood termite</name>
    <dbReference type="NCBI Taxonomy" id="136037"/>
    <lineage>
        <taxon>Eukaryota</taxon>
        <taxon>Metazoa</taxon>
        <taxon>Ecdysozoa</taxon>
        <taxon>Arthropoda</taxon>
        <taxon>Hexapoda</taxon>
        <taxon>Insecta</taxon>
        <taxon>Pterygota</taxon>
        <taxon>Neoptera</taxon>
        <taxon>Polyneoptera</taxon>
        <taxon>Dictyoptera</taxon>
        <taxon>Blattodea</taxon>
        <taxon>Blattoidea</taxon>
        <taxon>Termitoidae</taxon>
        <taxon>Termopsidae</taxon>
        <taxon>Zootermopsis</taxon>
    </lineage>
</organism>
<gene>
    <name evidence="1" type="ORF">L798_04937</name>
</gene>
<dbReference type="AlphaFoldDB" id="A0A067R9Y6"/>
<dbReference type="SUPFAM" id="SSF53098">
    <property type="entry name" value="Ribonuclease H-like"/>
    <property type="match status" value="1"/>
</dbReference>
<evidence type="ECO:0000313" key="2">
    <source>
        <dbReference type="Proteomes" id="UP000027135"/>
    </source>
</evidence>
<dbReference type="InParanoid" id="A0A067R9Y6"/>
<dbReference type="InterPro" id="IPR012337">
    <property type="entry name" value="RNaseH-like_sf"/>
</dbReference>
<dbReference type="Proteomes" id="UP000027135">
    <property type="component" value="Unassembled WGS sequence"/>
</dbReference>
<dbReference type="EMBL" id="KK852605">
    <property type="protein sequence ID" value="KDR20402.1"/>
    <property type="molecule type" value="Genomic_DNA"/>
</dbReference>